<evidence type="ECO:0000313" key="2">
    <source>
        <dbReference type="Proteomes" id="UP000257080"/>
    </source>
</evidence>
<dbReference type="AlphaFoldDB" id="A0A3E0WGG3"/>
<dbReference type="Proteomes" id="UP000257080">
    <property type="component" value="Unassembled WGS sequence"/>
</dbReference>
<dbReference type="OrthoDB" id="5122172at2"/>
<proteinExistence type="predicted"/>
<accession>A0A3E0WGG3</accession>
<gene>
    <name evidence="1" type="ORF">B7R25_01550</name>
</gene>
<sequence>MLSAKPFRAAREGLEAARVGLETARVGLESARVGFESARVGLEAGHLPSPAAVAALGLSCAHQLRDAAPLVLLSLTRALPHAVEPACVACEPVPRTCHVTIHEWDLGRWFVVDEQLGMLGEIEHVASGYRVLHTADAKGAVLGFDTLPLATVYFEDYAEALAL</sequence>
<reference evidence="1 2" key="1">
    <citation type="submission" date="2017-04" db="EMBL/GenBank/DDBJ databases">
        <title>Comparative genome analysis of Subtercola boreus.</title>
        <authorList>
            <person name="Cho Y.-J."/>
            <person name="Cho A."/>
            <person name="Kim O.-S."/>
            <person name="Lee J.-I."/>
        </authorList>
    </citation>
    <scope>NUCLEOTIDE SEQUENCE [LARGE SCALE GENOMIC DNA]</scope>
    <source>
        <strain evidence="1 2">P28004</strain>
    </source>
</reference>
<dbReference type="EMBL" id="NBXE01000002">
    <property type="protein sequence ID" value="RFA29683.1"/>
    <property type="molecule type" value="Genomic_DNA"/>
</dbReference>
<organism evidence="1 2">
    <name type="scientific">Subtercola boreus</name>
    <dbReference type="NCBI Taxonomy" id="120213"/>
    <lineage>
        <taxon>Bacteria</taxon>
        <taxon>Bacillati</taxon>
        <taxon>Actinomycetota</taxon>
        <taxon>Actinomycetes</taxon>
        <taxon>Micrococcales</taxon>
        <taxon>Microbacteriaceae</taxon>
        <taxon>Subtercola</taxon>
    </lineage>
</organism>
<protein>
    <submittedName>
        <fullName evidence="1">Uncharacterized protein</fullName>
    </submittedName>
</protein>
<dbReference type="RefSeq" id="WP_116417197.1">
    <property type="nucleotide sequence ID" value="NZ_NBXC01000002.1"/>
</dbReference>
<name>A0A3E0WGG3_9MICO</name>
<evidence type="ECO:0000313" key="1">
    <source>
        <dbReference type="EMBL" id="RFA29683.1"/>
    </source>
</evidence>
<comment type="caution">
    <text evidence="1">The sequence shown here is derived from an EMBL/GenBank/DDBJ whole genome shotgun (WGS) entry which is preliminary data.</text>
</comment>